<dbReference type="Proteomes" id="UP000647339">
    <property type="component" value="Unassembled WGS sequence"/>
</dbReference>
<protein>
    <submittedName>
        <fullName evidence="1">Uncharacterized protein</fullName>
    </submittedName>
</protein>
<accession>A0ABQ1VCJ4</accession>
<proteinExistence type="predicted"/>
<name>A0ABQ1VCJ4_9BACT</name>
<reference evidence="2" key="1">
    <citation type="journal article" date="2019" name="Int. J. Syst. Evol. Microbiol.">
        <title>The Global Catalogue of Microorganisms (GCM) 10K type strain sequencing project: providing services to taxonomists for standard genome sequencing and annotation.</title>
        <authorList>
            <consortium name="The Broad Institute Genomics Platform"/>
            <consortium name="The Broad Institute Genome Sequencing Center for Infectious Disease"/>
            <person name="Wu L."/>
            <person name="Ma J."/>
        </authorList>
    </citation>
    <scope>NUCLEOTIDE SEQUENCE [LARGE SCALE GENOMIC DNA]</scope>
    <source>
        <strain evidence="2">CGMCC 1.15407</strain>
    </source>
</reference>
<evidence type="ECO:0000313" key="2">
    <source>
        <dbReference type="Proteomes" id="UP000647339"/>
    </source>
</evidence>
<comment type="caution">
    <text evidence="1">The sequence shown here is derived from an EMBL/GenBank/DDBJ whole genome shotgun (WGS) entry which is preliminary data.</text>
</comment>
<organism evidence="1 2">
    <name type="scientific">Echinicola rosea</name>
    <dbReference type="NCBI Taxonomy" id="1807691"/>
    <lineage>
        <taxon>Bacteria</taxon>
        <taxon>Pseudomonadati</taxon>
        <taxon>Bacteroidota</taxon>
        <taxon>Cytophagia</taxon>
        <taxon>Cytophagales</taxon>
        <taxon>Cyclobacteriaceae</taxon>
        <taxon>Echinicola</taxon>
    </lineage>
</organism>
<dbReference type="EMBL" id="BMIU01000043">
    <property type="protein sequence ID" value="GGF51859.1"/>
    <property type="molecule type" value="Genomic_DNA"/>
</dbReference>
<gene>
    <name evidence="1" type="ORF">GCM10011339_45550</name>
</gene>
<keyword evidence="2" id="KW-1185">Reference proteome</keyword>
<evidence type="ECO:0000313" key="1">
    <source>
        <dbReference type="EMBL" id="GGF51859.1"/>
    </source>
</evidence>
<sequence length="55" mass="6112">MQILGVKKLKSGDKKAGLFDEMLAKKNVAAKKEEFACMREGFNFRPIEAHLCAVA</sequence>